<sequence length="28" mass="3331">MIEFTLEDLILCMHAGRVMMPYVECNRD</sequence>
<organism evidence="1 2">
    <name type="scientific">Gossypium aridum</name>
    <name type="common">American cotton</name>
    <name type="synonym">Erioxylum aridum</name>
    <dbReference type="NCBI Taxonomy" id="34290"/>
    <lineage>
        <taxon>Eukaryota</taxon>
        <taxon>Viridiplantae</taxon>
        <taxon>Streptophyta</taxon>
        <taxon>Embryophyta</taxon>
        <taxon>Tracheophyta</taxon>
        <taxon>Spermatophyta</taxon>
        <taxon>Magnoliopsida</taxon>
        <taxon>eudicotyledons</taxon>
        <taxon>Gunneridae</taxon>
        <taxon>Pentapetalae</taxon>
        <taxon>rosids</taxon>
        <taxon>malvids</taxon>
        <taxon>Malvales</taxon>
        <taxon>Malvaceae</taxon>
        <taxon>Malvoideae</taxon>
        <taxon>Gossypium</taxon>
    </lineage>
</organism>
<dbReference type="EMBL" id="JABFAA010000006">
    <property type="protein sequence ID" value="MBA0684894.1"/>
    <property type="molecule type" value="Genomic_DNA"/>
</dbReference>
<proteinExistence type="predicted"/>
<evidence type="ECO:0000313" key="2">
    <source>
        <dbReference type="Proteomes" id="UP000593577"/>
    </source>
</evidence>
<accession>A0A7J8XDA5</accession>
<keyword evidence="2" id="KW-1185">Reference proteome</keyword>
<evidence type="ECO:0000313" key="1">
    <source>
        <dbReference type="EMBL" id="MBA0684894.1"/>
    </source>
</evidence>
<comment type="caution">
    <text evidence="1">The sequence shown here is derived from an EMBL/GenBank/DDBJ whole genome shotgun (WGS) entry which is preliminary data.</text>
</comment>
<reference evidence="1 2" key="1">
    <citation type="journal article" date="2019" name="Genome Biol. Evol.">
        <title>Insights into the evolution of the New World diploid cottons (Gossypium, subgenus Houzingenia) based on genome sequencing.</title>
        <authorList>
            <person name="Grover C.E."/>
            <person name="Arick M.A. 2nd"/>
            <person name="Thrash A."/>
            <person name="Conover J.L."/>
            <person name="Sanders W.S."/>
            <person name="Peterson D.G."/>
            <person name="Frelichowski J.E."/>
            <person name="Scheffler J.A."/>
            <person name="Scheffler B.E."/>
            <person name="Wendel J.F."/>
        </authorList>
    </citation>
    <scope>NUCLEOTIDE SEQUENCE [LARGE SCALE GENOMIC DNA]</scope>
    <source>
        <strain evidence="1">185</strain>
        <tissue evidence="1">Leaf</tissue>
    </source>
</reference>
<dbReference type="AlphaFoldDB" id="A0A7J8XDA5"/>
<name>A0A7J8XDA5_GOSAI</name>
<protein>
    <submittedName>
        <fullName evidence="1">Uncharacterized protein</fullName>
    </submittedName>
</protein>
<dbReference type="Proteomes" id="UP000593577">
    <property type="component" value="Unassembled WGS sequence"/>
</dbReference>
<gene>
    <name evidence="1" type="ORF">Goari_026444</name>
</gene>